<protein>
    <submittedName>
        <fullName evidence="1">Uncharacterized protein</fullName>
    </submittedName>
</protein>
<evidence type="ECO:0000313" key="2">
    <source>
        <dbReference type="Proteomes" id="UP000607653"/>
    </source>
</evidence>
<dbReference type="Proteomes" id="UP000607653">
    <property type="component" value="Unassembled WGS sequence"/>
</dbReference>
<reference evidence="1 2" key="1">
    <citation type="journal article" date="2020" name="Mol. Biol. Evol.">
        <title>Distinct Expression and Methylation Patterns for Genes with Different Fates following a Single Whole-Genome Duplication in Flowering Plants.</title>
        <authorList>
            <person name="Shi T."/>
            <person name="Rahmani R.S."/>
            <person name="Gugger P.F."/>
            <person name="Wang M."/>
            <person name="Li H."/>
            <person name="Zhang Y."/>
            <person name="Li Z."/>
            <person name="Wang Q."/>
            <person name="Van de Peer Y."/>
            <person name="Marchal K."/>
            <person name="Chen J."/>
        </authorList>
    </citation>
    <scope>NUCLEOTIDE SEQUENCE [LARGE SCALE GENOMIC DNA]</scope>
    <source>
        <tissue evidence="1">Leaf</tissue>
    </source>
</reference>
<dbReference type="EMBL" id="DUZY01000008">
    <property type="protein sequence ID" value="DAD48423.1"/>
    <property type="molecule type" value="Genomic_DNA"/>
</dbReference>
<evidence type="ECO:0000313" key="1">
    <source>
        <dbReference type="EMBL" id="DAD48423.1"/>
    </source>
</evidence>
<sequence>MTMRLEKKLGTFVLPYAAHKAASPIRFPPVICKPLCICYDPLCSCFIGNFLV</sequence>
<accession>A0A822ZTZ2</accession>
<organism evidence="1 2">
    <name type="scientific">Nelumbo nucifera</name>
    <name type="common">Sacred lotus</name>
    <dbReference type="NCBI Taxonomy" id="4432"/>
    <lineage>
        <taxon>Eukaryota</taxon>
        <taxon>Viridiplantae</taxon>
        <taxon>Streptophyta</taxon>
        <taxon>Embryophyta</taxon>
        <taxon>Tracheophyta</taxon>
        <taxon>Spermatophyta</taxon>
        <taxon>Magnoliopsida</taxon>
        <taxon>Proteales</taxon>
        <taxon>Nelumbonaceae</taxon>
        <taxon>Nelumbo</taxon>
    </lineage>
</organism>
<keyword evidence="2" id="KW-1185">Reference proteome</keyword>
<comment type="caution">
    <text evidence="1">The sequence shown here is derived from an EMBL/GenBank/DDBJ whole genome shotgun (WGS) entry which is preliminary data.</text>
</comment>
<proteinExistence type="predicted"/>
<name>A0A822ZTZ2_NELNU</name>
<gene>
    <name evidence="1" type="ORF">HUJ06_018360</name>
</gene>
<dbReference type="AlphaFoldDB" id="A0A822ZTZ2"/>